<proteinExistence type="predicted"/>
<evidence type="ECO:0000313" key="2">
    <source>
        <dbReference type="Proteomes" id="UP000199608"/>
    </source>
</evidence>
<dbReference type="Proteomes" id="UP000199608">
    <property type="component" value="Unassembled WGS sequence"/>
</dbReference>
<evidence type="ECO:0000313" key="1">
    <source>
        <dbReference type="EMBL" id="SDU38842.1"/>
    </source>
</evidence>
<sequence>MEDFINYRILKQPNGLYALYHTERKEFLFTNMETPQAIMDITLKRVKIRLEENIQSYAQKDDHFKRYMEEYKSANGLLCEDEFDPAEEAIAELKEMGVPAENLRKRPRCPFHKLIAQD</sequence>
<protein>
    <submittedName>
        <fullName evidence="1">Uncharacterized protein</fullName>
    </submittedName>
</protein>
<keyword evidence="2" id="KW-1185">Reference proteome</keyword>
<accession>A0A1H2I3W9</accession>
<dbReference type="RefSeq" id="WP_092235103.1">
    <property type="nucleotide sequence ID" value="NZ_FNLL01000007.1"/>
</dbReference>
<dbReference type="AlphaFoldDB" id="A0A1H2I3W9"/>
<name>A0A1H2I3W9_9BACT</name>
<gene>
    <name evidence="1" type="ORF">SAMN04487931_107223</name>
</gene>
<dbReference type="EMBL" id="FNLL01000007">
    <property type="protein sequence ID" value="SDU38842.1"/>
    <property type="molecule type" value="Genomic_DNA"/>
</dbReference>
<organism evidence="1 2">
    <name type="scientific">Desulfobacula phenolica</name>
    <dbReference type="NCBI Taxonomy" id="90732"/>
    <lineage>
        <taxon>Bacteria</taxon>
        <taxon>Pseudomonadati</taxon>
        <taxon>Thermodesulfobacteriota</taxon>
        <taxon>Desulfobacteria</taxon>
        <taxon>Desulfobacterales</taxon>
        <taxon>Desulfobacteraceae</taxon>
        <taxon>Desulfobacula</taxon>
    </lineage>
</organism>
<reference evidence="2" key="1">
    <citation type="submission" date="2016-10" db="EMBL/GenBank/DDBJ databases">
        <authorList>
            <person name="Varghese N."/>
            <person name="Submissions S."/>
        </authorList>
    </citation>
    <scope>NUCLEOTIDE SEQUENCE [LARGE SCALE GENOMIC DNA]</scope>
    <source>
        <strain evidence="2">DSM 3384</strain>
    </source>
</reference>